<comment type="caution">
    <text evidence="1">The sequence shown here is derived from an EMBL/GenBank/DDBJ whole genome shotgun (WGS) entry which is preliminary data.</text>
</comment>
<dbReference type="OrthoDB" id="283021at2"/>
<dbReference type="EMBL" id="SIHJ01000001">
    <property type="protein sequence ID" value="TWT35414.1"/>
    <property type="molecule type" value="Genomic_DNA"/>
</dbReference>
<sequence length="182" mass="19876">MSAMGWFRFAFLAYASKPVADRQIYRSVRRLKITSVLEVGVGSLERAKTIVAACQRCSDGATVRYAAVDWFEERPESMTPLSLIQAHRELNATGAKVRVSPGGPAAIEAVANALPNTDLVLISPDVDDDCLERGWYFLPRMCHAGTVVLRGRAEGNGEYRYEQLSHEAVAALAQPGHRSLAA</sequence>
<dbReference type="AlphaFoldDB" id="A0A5C5V9Y3"/>
<evidence type="ECO:0000313" key="1">
    <source>
        <dbReference type="EMBL" id="TWT35414.1"/>
    </source>
</evidence>
<protein>
    <submittedName>
        <fullName evidence="1">Uncharacterized protein</fullName>
    </submittedName>
</protein>
<proteinExistence type="predicted"/>
<evidence type="ECO:0000313" key="2">
    <source>
        <dbReference type="Proteomes" id="UP000316714"/>
    </source>
</evidence>
<dbReference type="Proteomes" id="UP000316714">
    <property type="component" value="Unassembled WGS sequence"/>
</dbReference>
<organism evidence="1 2">
    <name type="scientific">Posidoniimonas corsicana</name>
    <dbReference type="NCBI Taxonomy" id="1938618"/>
    <lineage>
        <taxon>Bacteria</taxon>
        <taxon>Pseudomonadati</taxon>
        <taxon>Planctomycetota</taxon>
        <taxon>Planctomycetia</taxon>
        <taxon>Pirellulales</taxon>
        <taxon>Lacipirellulaceae</taxon>
        <taxon>Posidoniimonas</taxon>
    </lineage>
</organism>
<keyword evidence="2" id="KW-1185">Reference proteome</keyword>
<dbReference type="RefSeq" id="WP_146561567.1">
    <property type="nucleotide sequence ID" value="NZ_SIHJ01000001.1"/>
</dbReference>
<reference evidence="1 2" key="1">
    <citation type="submission" date="2019-02" db="EMBL/GenBank/DDBJ databases">
        <title>Deep-cultivation of Planctomycetes and their phenomic and genomic characterization uncovers novel biology.</title>
        <authorList>
            <person name="Wiegand S."/>
            <person name="Jogler M."/>
            <person name="Boedeker C."/>
            <person name="Pinto D."/>
            <person name="Vollmers J."/>
            <person name="Rivas-Marin E."/>
            <person name="Kohn T."/>
            <person name="Peeters S.H."/>
            <person name="Heuer A."/>
            <person name="Rast P."/>
            <person name="Oberbeckmann S."/>
            <person name="Bunk B."/>
            <person name="Jeske O."/>
            <person name="Meyerdierks A."/>
            <person name="Storesund J.E."/>
            <person name="Kallscheuer N."/>
            <person name="Luecker S."/>
            <person name="Lage O.M."/>
            <person name="Pohl T."/>
            <person name="Merkel B.J."/>
            <person name="Hornburger P."/>
            <person name="Mueller R.-W."/>
            <person name="Bruemmer F."/>
            <person name="Labrenz M."/>
            <person name="Spormann A.M."/>
            <person name="Op Den Camp H."/>
            <person name="Overmann J."/>
            <person name="Amann R."/>
            <person name="Jetten M.S.M."/>
            <person name="Mascher T."/>
            <person name="Medema M.H."/>
            <person name="Devos D.P."/>
            <person name="Kaster A.-K."/>
            <person name="Ovreas L."/>
            <person name="Rohde M."/>
            <person name="Galperin M.Y."/>
            <person name="Jogler C."/>
        </authorList>
    </citation>
    <scope>NUCLEOTIDE SEQUENCE [LARGE SCALE GENOMIC DNA]</scope>
    <source>
        <strain evidence="1 2">KOR34</strain>
    </source>
</reference>
<accession>A0A5C5V9Y3</accession>
<gene>
    <name evidence="1" type="ORF">KOR34_03050</name>
</gene>
<name>A0A5C5V9Y3_9BACT</name>